<evidence type="ECO:0000256" key="1">
    <source>
        <dbReference type="SAM" id="MobiDB-lite"/>
    </source>
</evidence>
<dbReference type="AlphaFoldDB" id="A0A4R9FLX7"/>
<evidence type="ECO:0000313" key="3">
    <source>
        <dbReference type="Proteomes" id="UP000297453"/>
    </source>
</evidence>
<evidence type="ECO:0000313" key="2">
    <source>
        <dbReference type="EMBL" id="TGJ99413.1"/>
    </source>
</evidence>
<comment type="caution">
    <text evidence="2">The sequence shown here is derived from an EMBL/GenBank/DDBJ whole genome shotgun (WGS) entry which is preliminary data.</text>
</comment>
<protein>
    <submittedName>
        <fullName evidence="2">Uncharacterized protein</fullName>
    </submittedName>
</protein>
<keyword evidence="3" id="KW-1185">Reference proteome</keyword>
<organism evidence="2 3">
    <name type="scientific">Leptospira semungkisensis</name>
    <dbReference type="NCBI Taxonomy" id="2484985"/>
    <lineage>
        <taxon>Bacteria</taxon>
        <taxon>Pseudomonadati</taxon>
        <taxon>Spirochaetota</taxon>
        <taxon>Spirochaetia</taxon>
        <taxon>Leptospirales</taxon>
        <taxon>Leptospiraceae</taxon>
        <taxon>Leptospira</taxon>
    </lineage>
</organism>
<gene>
    <name evidence="2" type="ORF">EHO59_16255</name>
</gene>
<dbReference type="OrthoDB" id="318536at2"/>
<dbReference type="EMBL" id="RQEP01000019">
    <property type="protein sequence ID" value="TGJ99413.1"/>
    <property type="molecule type" value="Genomic_DNA"/>
</dbReference>
<name>A0A4R9FLX7_9LEPT</name>
<dbReference type="Proteomes" id="UP000297453">
    <property type="component" value="Unassembled WGS sequence"/>
</dbReference>
<sequence length="333" mass="36791">MNKRILLFVTIVTITMTNCSVVYWATGRTLNSYAQDHLVPHYLASDDLDAICQGGTALGPLVASFERAGASVELATMVAQMGAGVCAERNAQEAELLYIAAVRKGRGDEALDNQARQIRFHGIAAKRYGDSYNRFLQHFGEWKGKCPSMSEDEELYFLVGLSSGLLAILHDFASQGYAGITRDVPSVVVQASKCLDPKKWWGTPLALEAVVWLSVPGATPEGKDPFKQMDEAVKLGDQVGVRLARAFQIQAVAGKGDTEKMKKLILEHSKSVIQHPSKKEYLFLEAFAENLSRHESDKIWMKETGHRGPINFSSFPGNKKKNTKEEDDLLKDL</sequence>
<proteinExistence type="predicted"/>
<accession>A0A4R9FLX7</accession>
<reference evidence="2" key="1">
    <citation type="journal article" date="2019" name="PLoS Negl. Trop. Dis.">
        <title>Revisiting the worldwide diversity of Leptospira species in the environment.</title>
        <authorList>
            <person name="Vincent A.T."/>
            <person name="Schiettekatte O."/>
            <person name="Bourhy P."/>
            <person name="Veyrier F.J."/>
            <person name="Picardeau M."/>
        </authorList>
    </citation>
    <scope>NUCLEOTIDE SEQUENCE [LARGE SCALE GENOMIC DNA]</scope>
    <source>
        <strain evidence="2">SSS9</strain>
    </source>
</reference>
<feature type="region of interest" description="Disordered" evidence="1">
    <location>
        <begin position="310"/>
        <end position="333"/>
    </location>
</feature>